<dbReference type="InterPro" id="IPR052171">
    <property type="entry name" value="NHEJ_LigD"/>
</dbReference>
<evidence type="ECO:0000259" key="1">
    <source>
        <dbReference type="Pfam" id="PF21686"/>
    </source>
</evidence>
<organism evidence="2 3">
    <name type="scientific">Sporolactobacillus putidus</name>
    <dbReference type="NCBI Taxonomy" id="492735"/>
    <lineage>
        <taxon>Bacteria</taxon>
        <taxon>Bacillati</taxon>
        <taxon>Bacillota</taxon>
        <taxon>Bacilli</taxon>
        <taxon>Bacillales</taxon>
        <taxon>Sporolactobacillaceae</taxon>
        <taxon>Sporolactobacillus</taxon>
    </lineage>
</organism>
<evidence type="ECO:0000313" key="3">
    <source>
        <dbReference type="Proteomes" id="UP000654670"/>
    </source>
</evidence>
<dbReference type="Pfam" id="PF21686">
    <property type="entry name" value="LigD_Prim-Pol"/>
    <property type="match status" value="1"/>
</dbReference>
<comment type="caution">
    <text evidence="2">The sequence shown here is derived from an EMBL/GenBank/DDBJ whole genome shotgun (WGS) entry which is preliminary data.</text>
</comment>
<dbReference type="PANTHER" id="PTHR42705">
    <property type="entry name" value="BIFUNCTIONAL NON-HOMOLOGOUS END JOINING PROTEIN LIGD"/>
    <property type="match status" value="1"/>
</dbReference>
<keyword evidence="3" id="KW-1185">Reference proteome</keyword>
<dbReference type="Proteomes" id="UP000654670">
    <property type="component" value="Unassembled WGS sequence"/>
</dbReference>
<gene>
    <name evidence="2" type="ORF">GCM10007968_16540</name>
</gene>
<dbReference type="EMBL" id="BMOK01000006">
    <property type="protein sequence ID" value="GGL53173.1"/>
    <property type="molecule type" value="Genomic_DNA"/>
</dbReference>
<dbReference type="AlphaFoldDB" id="A0A917S2H4"/>
<proteinExistence type="predicted"/>
<reference evidence="2" key="2">
    <citation type="submission" date="2020-09" db="EMBL/GenBank/DDBJ databases">
        <authorList>
            <person name="Sun Q."/>
            <person name="Ohkuma M."/>
        </authorList>
    </citation>
    <scope>NUCLEOTIDE SEQUENCE</scope>
    <source>
        <strain evidence="2">JCM 15325</strain>
    </source>
</reference>
<dbReference type="InterPro" id="IPR014145">
    <property type="entry name" value="LigD_pol_dom"/>
</dbReference>
<sequence>METLHKMLACHDVGITHPDKVIWKQPGINKAQFISYLTEVSRFMLPFLENRALTTIRFPHGVPGESFFQKNCPDYAPEFIQTAVIGDNHFIVCNDLSTLTWLGNQLAIEYHVPFQTIDSDLPLEIVFDLDPADRSDFPLAIKAALEIRKILDRLKITGYPKLSGSRGLQIHIPLAGSLLTYPDTRIFTSFIARLLIEKFPDDFTVERLKKDRGNRLYIDYVQHAPGKTIICPYSPRGKEGATVAAPLRWEEVNETLRMDQYTIPFVLQRISEGQCPMQDFFKQENRSLPAIVSSLKKQIPR</sequence>
<name>A0A917S2H4_9BACL</name>
<reference evidence="2" key="1">
    <citation type="journal article" date="2014" name="Int. J. Syst. Evol. Microbiol.">
        <title>Complete genome sequence of Corynebacterium casei LMG S-19264T (=DSM 44701T), isolated from a smear-ripened cheese.</title>
        <authorList>
            <consortium name="US DOE Joint Genome Institute (JGI-PGF)"/>
            <person name="Walter F."/>
            <person name="Albersmeier A."/>
            <person name="Kalinowski J."/>
            <person name="Ruckert C."/>
        </authorList>
    </citation>
    <scope>NUCLEOTIDE SEQUENCE</scope>
    <source>
        <strain evidence="2">JCM 15325</strain>
    </source>
</reference>
<accession>A0A917S2H4</accession>
<feature type="domain" description="DNA ligase D polymerase" evidence="1">
    <location>
        <begin position="30"/>
        <end position="276"/>
    </location>
</feature>
<dbReference type="Gene3D" id="3.90.920.10">
    <property type="entry name" value="DNA primase, PRIM domain"/>
    <property type="match status" value="1"/>
</dbReference>
<evidence type="ECO:0000313" key="2">
    <source>
        <dbReference type="EMBL" id="GGL53173.1"/>
    </source>
</evidence>
<dbReference type="PANTHER" id="PTHR42705:SF2">
    <property type="entry name" value="BIFUNCTIONAL NON-HOMOLOGOUS END JOINING PROTEIN LIGD"/>
    <property type="match status" value="1"/>
</dbReference>
<dbReference type="RefSeq" id="WP_229727528.1">
    <property type="nucleotide sequence ID" value="NZ_BMOK01000006.1"/>
</dbReference>
<protein>
    <recommendedName>
        <fullName evidence="1">DNA ligase D polymerase domain-containing protein</fullName>
    </recommendedName>
</protein>
<dbReference type="NCBIfam" id="TIGR02778">
    <property type="entry name" value="ligD_pol"/>
    <property type="match status" value="1"/>
</dbReference>